<evidence type="ECO:0000313" key="2">
    <source>
        <dbReference type="EMBL" id="MEQ2289737.1"/>
    </source>
</evidence>
<accession>A0ABV0Y7F9</accession>
<dbReference type="Proteomes" id="UP001469553">
    <property type="component" value="Unassembled WGS sequence"/>
</dbReference>
<evidence type="ECO:0000256" key="1">
    <source>
        <dbReference type="SAM" id="Coils"/>
    </source>
</evidence>
<sequence>MEDTDSDHGQEQMDDEGFGLILKKMREFRKNNSQQMKEIRKEISKTITRIEEAEKWIGSAKNRIQVAEEAVTELLNLQIHLQSKLTDLESRSRRGNVRIHGVKEGAEELQQKMRYGLFWDFQNELD</sequence>
<protein>
    <submittedName>
        <fullName evidence="2">Uncharacterized protein</fullName>
    </submittedName>
</protein>
<evidence type="ECO:0000313" key="3">
    <source>
        <dbReference type="Proteomes" id="UP001469553"/>
    </source>
</evidence>
<keyword evidence="3" id="KW-1185">Reference proteome</keyword>
<feature type="coiled-coil region" evidence="1">
    <location>
        <begin position="50"/>
        <end position="77"/>
    </location>
</feature>
<dbReference type="EMBL" id="JAHRIP010024508">
    <property type="protein sequence ID" value="MEQ2289737.1"/>
    <property type="molecule type" value="Genomic_DNA"/>
</dbReference>
<proteinExistence type="predicted"/>
<reference evidence="2 3" key="1">
    <citation type="submission" date="2021-06" db="EMBL/GenBank/DDBJ databases">
        <authorList>
            <person name="Palmer J.M."/>
        </authorList>
    </citation>
    <scope>NUCLEOTIDE SEQUENCE [LARGE SCALE GENOMIC DNA]</scope>
    <source>
        <strain evidence="2 3">AS_MEX2019</strain>
        <tissue evidence="2">Muscle</tissue>
    </source>
</reference>
<comment type="caution">
    <text evidence="2">The sequence shown here is derived from an EMBL/GenBank/DDBJ whole genome shotgun (WGS) entry which is preliminary data.</text>
</comment>
<gene>
    <name evidence="2" type="ORF">AMECASPLE_036296</name>
</gene>
<name>A0ABV0Y7F9_9TELE</name>
<keyword evidence="1" id="KW-0175">Coiled coil</keyword>
<organism evidence="2 3">
    <name type="scientific">Ameca splendens</name>
    <dbReference type="NCBI Taxonomy" id="208324"/>
    <lineage>
        <taxon>Eukaryota</taxon>
        <taxon>Metazoa</taxon>
        <taxon>Chordata</taxon>
        <taxon>Craniata</taxon>
        <taxon>Vertebrata</taxon>
        <taxon>Euteleostomi</taxon>
        <taxon>Actinopterygii</taxon>
        <taxon>Neopterygii</taxon>
        <taxon>Teleostei</taxon>
        <taxon>Neoteleostei</taxon>
        <taxon>Acanthomorphata</taxon>
        <taxon>Ovalentaria</taxon>
        <taxon>Atherinomorphae</taxon>
        <taxon>Cyprinodontiformes</taxon>
        <taxon>Goodeidae</taxon>
        <taxon>Ameca</taxon>
    </lineage>
</organism>